<comment type="caution">
    <text evidence="7">The sequence shown here is derived from an EMBL/GenBank/DDBJ whole genome shotgun (WGS) entry which is preliminary data.</text>
</comment>
<keyword evidence="3 6" id="KW-1133">Transmembrane helix</keyword>
<sequence>MSSAYKFAVSIAGSIFGYLFGEWSALFTTLLVLSVIDFLSGILAGTIRGELSSKKGTVGIVRKILMFFVIAVGHQLDVMLGTHAAIRDATLVFYAVNEVISIFENCGRAGMPLPDKVMKAIDVLRESDYKKKGE</sequence>
<dbReference type="Proteomes" id="UP000530514">
    <property type="component" value="Unassembled WGS sequence"/>
</dbReference>
<dbReference type="EMBL" id="JACEIP010000004">
    <property type="protein sequence ID" value="MBA4542001.1"/>
    <property type="molecule type" value="Genomic_DNA"/>
</dbReference>
<evidence type="ECO:0000313" key="8">
    <source>
        <dbReference type="Proteomes" id="UP000530514"/>
    </source>
</evidence>
<evidence type="ECO:0000256" key="1">
    <source>
        <dbReference type="ARBA" id="ARBA00004141"/>
    </source>
</evidence>
<dbReference type="RefSeq" id="WP_033099569.1">
    <property type="nucleotide sequence ID" value="NZ_JACEIP010000004.1"/>
</dbReference>
<dbReference type="GO" id="GO:0016020">
    <property type="term" value="C:membrane"/>
    <property type="evidence" value="ECO:0007669"/>
    <property type="project" value="UniProtKB-SubCell"/>
</dbReference>
<evidence type="ECO:0000256" key="5">
    <source>
        <dbReference type="ARBA" id="ARBA00023600"/>
    </source>
</evidence>
<proteinExistence type="inferred from homology"/>
<evidence type="ECO:0000256" key="3">
    <source>
        <dbReference type="ARBA" id="ARBA00022989"/>
    </source>
</evidence>
<dbReference type="OrthoDB" id="88184at2"/>
<dbReference type="InterPro" id="IPR006480">
    <property type="entry name" value="Phage_holin_4_1"/>
</dbReference>
<evidence type="ECO:0000256" key="4">
    <source>
        <dbReference type="ARBA" id="ARBA00023136"/>
    </source>
</evidence>
<dbReference type="Pfam" id="PF05105">
    <property type="entry name" value="Phage_holin_4_1"/>
    <property type="match status" value="1"/>
</dbReference>
<evidence type="ECO:0000313" key="7">
    <source>
        <dbReference type="EMBL" id="MBA4542001.1"/>
    </source>
</evidence>
<comment type="similarity">
    <text evidence="5">Belongs to the bacteriophage holin family. Cp-1 holin subfamily.</text>
</comment>
<reference evidence="7 8" key="1">
    <citation type="submission" date="2020-07" db="EMBL/GenBank/DDBJ databases">
        <authorList>
            <person name="Feng H."/>
        </authorList>
    </citation>
    <scope>NUCLEOTIDE SEQUENCE [LARGE SCALE GENOMIC DNA]</scope>
    <source>
        <strain evidence="8">s-11</strain>
    </source>
</reference>
<dbReference type="AlphaFoldDB" id="A0A7W1X8F6"/>
<keyword evidence="2 6" id="KW-0812">Transmembrane</keyword>
<feature type="transmembrane region" description="Helical" evidence="6">
    <location>
        <begin position="64"/>
        <end position="86"/>
    </location>
</feature>
<gene>
    <name evidence="7" type="ORF">H1164_03680</name>
</gene>
<keyword evidence="4 6" id="KW-0472">Membrane</keyword>
<keyword evidence="8" id="KW-1185">Reference proteome</keyword>
<dbReference type="NCBIfam" id="TIGR01593">
    <property type="entry name" value="holin_tox_secr"/>
    <property type="match status" value="1"/>
</dbReference>
<accession>A0A7W1X8F6</accession>
<evidence type="ECO:0000256" key="6">
    <source>
        <dbReference type="SAM" id="Phobius"/>
    </source>
</evidence>
<feature type="transmembrane region" description="Helical" evidence="6">
    <location>
        <begin position="23"/>
        <end position="44"/>
    </location>
</feature>
<comment type="subcellular location">
    <subcellularLocation>
        <location evidence="1">Membrane</location>
        <topology evidence="1">Multi-pass membrane protein</topology>
    </subcellularLocation>
</comment>
<evidence type="ECO:0000256" key="2">
    <source>
        <dbReference type="ARBA" id="ARBA00022692"/>
    </source>
</evidence>
<protein>
    <submittedName>
        <fullName evidence="7">Phage holin family protein</fullName>
    </submittedName>
</protein>
<name>A0A7W1X8F6_9BACL</name>
<organism evidence="7 8">
    <name type="scientific">Thermoactinomyces daqus</name>
    <dbReference type="NCBI Taxonomy" id="1329516"/>
    <lineage>
        <taxon>Bacteria</taxon>
        <taxon>Bacillati</taxon>
        <taxon>Bacillota</taxon>
        <taxon>Bacilli</taxon>
        <taxon>Bacillales</taxon>
        <taxon>Thermoactinomycetaceae</taxon>
        <taxon>Thermoactinomyces</taxon>
    </lineage>
</organism>